<proteinExistence type="predicted"/>
<protein>
    <submittedName>
        <fullName evidence="1">Uncharacterized protein</fullName>
    </submittedName>
</protein>
<sequence length="141" mass="15672">MSFVGRFPCRTEKLNAKVLSDIQFHDAAGKRDLRTPSRRDLDTNGVKEDEAKPFYTALARAAKQQRDKIAVIFCEGVDPNATHSNPSTGPGNCAASLAEKVWLVHCYQRWLIGRGCLLHPGLVSVDASLGMYRQSQGHIYR</sequence>
<dbReference type="Proteomes" id="UP001177670">
    <property type="component" value="Unassembled WGS sequence"/>
</dbReference>
<name>A0AA40KWQ3_9HYME</name>
<keyword evidence="2" id="KW-1185">Reference proteome</keyword>
<organism evidence="1 2">
    <name type="scientific">Melipona bicolor</name>
    <dbReference type="NCBI Taxonomy" id="60889"/>
    <lineage>
        <taxon>Eukaryota</taxon>
        <taxon>Metazoa</taxon>
        <taxon>Ecdysozoa</taxon>
        <taxon>Arthropoda</taxon>
        <taxon>Hexapoda</taxon>
        <taxon>Insecta</taxon>
        <taxon>Pterygota</taxon>
        <taxon>Neoptera</taxon>
        <taxon>Endopterygota</taxon>
        <taxon>Hymenoptera</taxon>
        <taxon>Apocrita</taxon>
        <taxon>Aculeata</taxon>
        <taxon>Apoidea</taxon>
        <taxon>Anthophila</taxon>
        <taxon>Apidae</taxon>
        <taxon>Melipona</taxon>
    </lineage>
</organism>
<evidence type="ECO:0000313" key="1">
    <source>
        <dbReference type="EMBL" id="KAK1135846.1"/>
    </source>
</evidence>
<dbReference type="AlphaFoldDB" id="A0AA40KWQ3"/>
<dbReference type="EMBL" id="JAHYIQ010000001">
    <property type="protein sequence ID" value="KAK1135846.1"/>
    <property type="molecule type" value="Genomic_DNA"/>
</dbReference>
<accession>A0AA40KWQ3</accession>
<gene>
    <name evidence="1" type="ORF">K0M31_000418</name>
</gene>
<comment type="caution">
    <text evidence="1">The sequence shown here is derived from an EMBL/GenBank/DDBJ whole genome shotgun (WGS) entry which is preliminary data.</text>
</comment>
<reference evidence="1" key="1">
    <citation type="submission" date="2021-10" db="EMBL/GenBank/DDBJ databases">
        <title>Melipona bicolor Genome sequencing and assembly.</title>
        <authorList>
            <person name="Araujo N.S."/>
            <person name="Arias M.C."/>
        </authorList>
    </citation>
    <scope>NUCLEOTIDE SEQUENCE</scope>
    <source>
        <strain evidence="1">USP_2M_L1-L4_2017</strain>
        <tissue evidence="1">Whole body</tissue>
    </source>
</reference>
<evidence type="ECO:0000313" key="2">
    <source>
        <dbReference type="Proteomes" id="UP001177670"/>
    </source>
</evidence>